<dbReference type="GO" id="GO:0005315">
    <property type="term" value="F:phosphate transmembrane transporter activity"/>
    <property type="evidence" value="ECO:0007669"/>
    <property type="project" value="InterPro"/>
</dbReference>
<dbReference type="Gene3D" id="1.10.3720.10">
    <property type="entry name" value="MetI-like"/>
    <property type="match status" value="1"/>
</dbReference>
<protein>
    <recommendedName>
        <fullName evidence="9">Phosphate transport system permease protein</fullName>
    </recommendedName>
</protein>
<dbReference type="SUPFAM" id="SSF161098">
    <property type="entry name" value="MetI-like"/>
    <property type="match status" value="1"/>
</dbReference>
<evidence type="ECO:0000313" key="11">
    <source>
        <dbReference type="EMBL" id="RSU04892.1"/>
    </source>
</evidence>
<dbReference type="AlphaFoldDB" id="A0A430ACE7"/>
<dbReference type="InterPro" id="IPR035906">
    <property type="entry name" value="MetI-like_sf"/>
</dbReference>
<dbReference type="OrthoDB" id="9785113at2"/>
<dbReference type="GO" id="GO:0006817">
    <property type="term" value="P:phosphate ion transport"/>
    <property type="evidence" value="ECO:0007669"/>
    <property type="project" value="UniProtKB-KW"/>
</dbReference>
<evidence type="ECO:0000256" key="8">
    <source>
        <dbReference type="RuleBase" id="RU363032"/>
    </source>
</evidence>
<comment type="similarity">
    <text evidence="2 9">Belongs to the binding-protein-dependent transport system permease family. CysTW subfamily.</text>
</comment>
<feature type="transmembrane region" description="Helical" evidence="8">
    <location>
        <begin position="21"/>
        <end position="42"/>
    </location>
</feature>
<sequence>MSKKHELLEQSPKSKREKFGYSLSLVSIIALAAAVLAIFIFISSKGLPLFFNDEVSVRSFFTGTKWSPGKTGADGLRLVGVLPMLAGSLSVTLLALLIVTPFAIAVALYITEIAPKIGRYVLQPILELLVGIPSVVYGFVGLSVIVPFIRNQFGGSGFGILAGGLVLALMILPTVISMTVDAFKRVPAHLKHSSLALGATNYQTMYRVTLPVAKTGVLTGIIFGVARAFGEALAVQMVIGNAVVMPDSLITPATTLTSVLTLGMGNTIMGTFENDALWTLALILLTMSLVFNLIIKRISKKGAI</sequence>
<dbReference type="CDD" id="cd06261">
    <property type="entry name" value="TM_PBP2"/>
    <property type="match status" value="1"/>
</dbReference>
<keyword evidence="3 8" id="KW-0813">Transport</keyword>
<feature type="domain" description="ABC transmembrane type-1" evidence="10">
    <location>
        <begin position="85"/>
        <end position="295"/>
    </location>
</feature>
<feature type="transmembrane region" description="Helical" evidence="8">
    <location>
        <begin position="84"/>
        <end position="108"/>
    </location>
</feature>
<evidence type="ECO:0000256" key="5">
    <source>
        <dbReference type="ARBA" id="ARBA00022692"/>
    </source>
</evidence>
<dbReference type="InterPro" id="IPR000515">
    <property type="entry name" value="MetI-like"/>
</dbReference>
<dbReference type="InterPro" id="IPR011864">
    <property type="entry name" value="Phosphate_PstC"/>
</dbReference>
<evidence type="ECO:0000256" key="4">
    <source>
        <dbReference type="ARBA" id="ARBA00022475"/>
    </source>
</evidence>
<evidence type="ECO:0000313" key="12">
    <source>
        <dbReference type="Proteomes" id="UP000287101"/>
    </source>
</evidence>
<evidence type="ECO:0000256" key="1">
    <source>
        <dbReference type="ARBA" id="ARBA00004651"/>
    </source>
</evidence>
<dbReference type="RefSeq" id="WP_126830611.1">
    <property type="nucleotide sequence ID" value="NZ_CBCRYB010000012.1"/>
</dbReference>
<keyword evidence="12" id="KW-1185">Reference proteome</keyword>
<feature type="transmembrane region" description="Helical" evidence="8">
    <location>
        <begin position="155"/>
        <end position="176"/>
    </location>
</feature>
<organism evidence="11 12">
    <name type="scientific">Vagococcus fessus</name>
    <dbReference type="NCBI Taxonomy" id="120370"/>
    <lineage>
        <taxon>Bacteria</taxon>
        <taxon>Bacillati</taxon>
        <taxon>Bacillota</taxon>
        <taxon>Bacilli</taxon>
        <taxon>Lactobacillales</taxon>
        <taxon>Enterococcaceae</taxon>
        <taxon>Vagococcus</taxon>
    </lineage>
</organism>
<keyword evidence="6 8" id="KW-1133">Transmembrane helix</keyword>
<keyword evidence="9" id="KW-0592">Phosphate transport</keyword>
<proteinExistence type="inferred from homology"/>
<feature type="transmembrane region" description="Helical" evidence="8">
    <location>
        <begin position="215"/>
        <end position="239"/>
    </location>
</feature>
<comment type="subcellular location">
    <subcellularLocation>
        <location evidence="1 8">Cell membrane</location>
        <topology evidence="1 8">Multi-pass membrane protein</topology>
    </subcellularLocation>
</comment>
<evidence type="ECO:0000256" key="3">
    <source>
        <dbReference type="ARBA" id="ARBA00022448"/>
    </source>
</evidence>
<dbReference type="NCBIfam" id="TIGR02138">
    <property type="entry name" value="phosphate_pstC"/>
    <property type="match status" value="1"/>
</dbReference>
<evidence type="ECO:0000256" key="2">
    <source>
        <dbReference type="ARBA" id="ARBA00007069"/>
    </source>
</evidence>
<reference evidence="11 12" key="1">
    <citation type="submission" date="2017-05" db="EMBL/GenBank/DDBJ databases">
        <title>Vagococcus spp. assemblies.</title>
        <authorList>
            <person name="Gulvik C.A."/>
        </authorList>
    </citation>
    <scope>NUCLEOTIDE SEQUENCE [LARGE SCALE GENOMIC DNA]</scope>
    <source>
        <strain evidence="11 12">CCUG 41755</strain>
    </source>
</reference>
<dbReference type="GO" id="GO:0005886">
    <property type="term" value="C:plasma membrane"/>
    <property type="evidence" value="ECO:0007669"/>
    <property type="project" value="UniProtKB-SubCell"/>
</dbReference>
<keyword evidence="4 9" id="KW-1003">Cell membrane</keyword>
<keyword evidence="7 8" id="KW-0472">Membrane</keyword>
<name>A0A430ACE7_9ENTE</name>
<dbReference type="PROSITE" id="PS50928">
    <property type="entry name" value="ABC_TM1"/>
    <property type="match status" value="1"/>
</dbReference>
<dbReference type="InterPro" id="IPR051124">
    <property type="entry name" value="Phosphate_Transport_Permease"/>
</dbReference>
<evidence type="ECO:0000256" key="9">
    <source>
        <dbReference type="RuleBase" id="RU363054"/>
    </source>
</evidence>
<evidence type="ECO:0000256" key="6">
    <source>
        <dbReference type="ARBA" id="ARBA00022989"/>
    </source>
</evidence>
<keyword evidence="5 8" id="KW-0812">Transmembrane</keyword>
<dbReference type="PANTHER" id="PTHR30425">
    <property type="entry name" value="PHOSPHATE TRANSPORT SYSTEM PERMEASE PROTEIN PST"/>
    <property type="match status" value="1"/>
</dbReference>
<dbReference type="PANTHER" id="PTHR30425:SF2">
    <property type="entry name" value="ABC TRANSPORTER PERMEASE PROTEIN YQGH-RELATED"/>
    <property type="match status" value="1"/>
</dbReference>
<gene>
    <name evidence="11" type="ORF">CBF31_02405</name>
</gene>
<evidence type="ECO:0000259" key="10">
    <source>
        <dbReference type="PROSITE" id="PS50928"/>
    </source>
</evidence>
<feature type="transmembrane region" description="Helical" evidence="8">
    <location>
        <begin position="128"/>
        <end position="149"/>
    </location>
</feature>
<evidence type="ECO:0000256" key="7">
    <source>
        <dbReference type="ARBA" id="ARBA00023136"/>
    </source>
</evidence>
<dbReference type="Proteomes" id="UP000287101">
    <property type="component" value="Unassembled WGS sequence"/>
</dbReference>
<dbReference type="Pfam" id="PF00528">
    <property type="entry name" value="BPD_transp_1"/>
    <property type="match status" value="1"/>
</dbReference>
<feature type="transmembrane region" description="Helical" evidence="8">
    <location>
        <begin position="276"/>
        <end position="295"/>
    </location>
</feature>
<dbReference type="EMBL" id="NGJY01000001">
    <property type="protein sequence ID" value="RSU04892.1"/>
    <property type="molecule type" value="Genomic_DNA"/>
</dbReference>
<comment type="function">
    <text evidence="9">Part of the binding-protein-dependent transport system for phosphate; probably responsible for the translocation of the substrate across the membrane.</text>
</comment>
<comment type="caution">
    <text evidence="11">The sequence shown here is derived from an EMBL/GenBank/DDBJ whole genome shotgun (WGS) entry which is preliminary data.</text>
</comment>
<accession>A0A430ACE7</accession>